<dbReference type="STRING" id="1797243.A2943_01170"/>
<gene>
    <name evidence="1" type="ORF">A2943_01170</name>
</gene>
<evidence type="ECO:0000313" key="1">
    <source>
        <dbReference type="EMBL" id="OGC80354.1"/>
    </source>
</evidence>
<proteinExistence type="predicted"/>
<protein>
    <submittedName>
        <fullName evidence="1">Uncharacterized protein</fullName>
    </submittedName>
</protein>
<comment type="caution">
    <text evidence="1">The sequence shown here is derived from an EMBL/GenBank/DDBJ whole genome shotgun (WGS) entry which is preliminary data.</text>
</comment>
<name>A0A1F4XFJ4_9BACT</name>
<sequence length="63" mass="6463">MVRFANIRKALEKGETHEESTLWAHLIVALGGSGGGSSNPLSLRGGGIGREYKGVGATRASGP</sequence>
<dbReference type="Proteomes" id="UP000176185">
    <property type="component" value="Unassembled WGS sequence"/>
</dbReference>
<evidence type="ECO:0000313" key="2">
    <source>
        <dbReference type="Proteomes" id="UP000176185"/>
    </source>
</evidence>
<dbReference type="AlphaFoldDB" id="A0A1F4XFJ4"/>
<organism evidence="1 2">
    <name type="scientific">Candidatus Adlerbacteria bacterium RIFCSPLOWO2_01_FULL_51_16</name>
    <dbReference type="NCBI Taxonomy" id="1797243"/>
    <lineage>
        <taxon>Bacteria</taxon>
        <taxon>Candidatus Adleribacteriota</taxon>
    </lineage>
</organism>
<reference evidence="1 2" key="1">
    <citation type="journal article" date="2016" name="Nat. Commun.">
        <title>Thousands of microbial genomes shed light on interconnected biogeochemical processes in an aquifer system.</title>
        <authorList>
            <person name="Anantharaman K."/>
            <person name="Brown C.T."/>
            <person name="Hug L.A."/>
            <person name="Sharon I."/>
            <person name="Castelle C.J."/>
            <person name="Probst A.J."/>
            <person name="Thomas B.C."/>
            <person name="Singh A."/>
            <person name="Wilkins M.J."/>
            <person name="Karaoz U."/>
            <person name="Brodie E.L."/>
            <person name="Williams K.H."/>
            <person name="Hubbard S.S."/>
            <person name="Banfield J.F."/>
        </authorList>
    </citation>
    <scope>NUCLEOTIDE SEQUENCE [LARGE SCALE GENOMIC DNA]</scope>
</reference>
<dbReference type="EMBL" id="MEWX01000025">
    <property type="protein sequence ID" value="OGC80354.1"/>
    <property type="molecule type" value="Genomic_DNA"/>
</dbReference>
<accession>A0A1F4XFJ4</accession>